<dbReference type="PANTHER" id="PTHR28133:SF1">
    <property type="entry name" value="REQUIRED FOR RESPIRATORY GROWTH PROTEIN 7, MITOCHONDRIAL"/>
    <property type="match status" value="1"/>
</dbReference>
<dbReference type="InterPro" id="IPR018828">
    <property type="entry name" value="RRG7"/>
</dbReference>
<sequence>MVLHTASWALSTKSFSRSFSSSRVLQELSPFTRRLFNLPEAPPAPSQNHRDLQSFLTYAKDNVPEISTTFVGTRYEYTVQSSLRRFAFDLTRIGGRDDAGIDLVGTWHIPGREYAPIRIVAQCKALRTKLGPNLVRELEGAFRHSPIGWRTTEKLAMLISSREATKGVRDTLTRSPYPLFWMMMESDGAIKQVLWNSKAEDLGLAALGVEARYPQVTAVADADTAADSATTSDERARPNVVLTWDGSDIPDMERVEDRISRKEAEWLAGWGRQGLSETQKARGGLFDDVTGDYEANKEQFRVLLKQRLQ</sequence>
<dbReference type="Pfam" id="PF10356">
    <property type="entry name" value="RRG7"/>
    <property type="match status" value="2"/>
</dbReference>
<dbReference type="GO" id="GO:0005739">
    <property type="term" value="C:mitochondrion"/>
    <property type="evidence" value="ECO:0007669"/>
    <property type="project" value="UniProtKB-SubCell"/>
</dbReference>
<evidence type="ECO:0000313" key="4">
    <source>
        <dbReference type="Proteomes" id="UP000214365"/>
    </source>
</evidence>
<reference evidence="3 4" key="1">
    <citation type="submission" date="2015-06" db="EMBL/GenBank/DDBJ databases">
        <title>Talaromyces atroroseus IBT 11181 draft genome.</title>
        <authorList>
            <person name="Rasmussen K.B."/>
            <person name="Rasmussen S."/>
            <person name="Petersen B."/>
            <person name="Sicheritz-Ponten T."/>
            <person name="Mortensen U.H."/>
            <person name="Thrane U."/>
        </authorList>
    </citation>
    <scope>NUCLEOTIDE SEQUENCE [LARGE SCALE GENOMIC DNA]</scope>
    <source>
        <strain evidence="3 4">IBT 11181</strain>
    </source>
</reference>
<dbReference type="RefSeq" id="XP_020117712.1">
    <property type="nucleotide sequence ID" value="XM_020262195.1"/>
</dbReference>
<keyword evidence="4" id="KW-1185">Reference proteome</keyword>
<dbReference type="PANTHER" id="PTHR28133">
    <property type="entry name" value="REQUIRED FOR RESPIRATORY GROWTH PROTEIN 7, MITOCHONDRIAL"/>
    <property type="match status" value="1"/>
</dbReference>
<gene>
    <name evidence="3" type="ORF">UA08_07272</name>
</gene>
<evidence type="ECO:0008006" key="5">
    <source>
        <dbReference type="Google" id="ProtNLM"/>
    </source>
</evidence>
<name>A0A225A9M7_TALAT</name>
<dbReference type="GeneID" id="31007028"/>
<comment type="subcellular location">
    <subcellularLocation>
        <location evidence="1">Mitochondrion</location>
    </subcellularLocation>
</comment>
<protein>
    <recommendedName>
        <fullName evidence="5">Restriction endonuclease type IV Mrr domain-containing protein</fullName>
    </recommendedName>
</protein>
<evidence type="ECO:0000313" key="3">
    <source>
        <dbReference type="EMBL" id="OKL57591.1"/>
    </source>
</evidence>
<dbReference type="AlphaFoldDB" id="A0A225A9M7"/>
<dbReference type="EMBL" id="LFMY01000011">
    <property type="protein sequence ID" value="OKL57591.1"/>
    <property type="molecule type" value="Genomic_DNA"/>
</dbReference>
<proteinExistence type="predicted"/>
<keyword evidence="2" id="KW-0496">Mitochondrion</keyword>
<evidence type="ECO:0000256" key="1">
    <source>
        <dbReference type="ARBA" id="ARBA00004173"/>
    </source>
</evidence>
<accession>A0A225A9M7</accession>
<evidence type="ECO:0000256" key="2">
    <source>
        <dbReference type="ARBA" id="ARBA00023128"/>
    </source>
</evidence>
<dbReference type="Proteomes" id="UP000214365">
    <property type="component" value="Unassembled WGS sequence"/>
</dbReference>
<dbReference type="OrthoDB" id="20734at2759"/>
<organism evidence="3 4">
    <name type="scientific">Talaromyces atroroseus</name>
    <dbReference type="NCBI Taxonomy" id="1441469"/>
    <lineage>
        <taxon>Eukaryota</taxon>
        <taxon>Fungi</taxon>
        <taxon>Dikarya</taxon>
        <taxon>Ascomycota</taxon>
        <taxon>Pezizomycotina</taxon>
        <taxon>Eurotiomycetes</taxon>
        <taxon>Eurotiomycetidae</taxon>
        <taxon>Eurotiales</taxon>
        <taxon>Trichocomaceae</taxon>
        <taxon>Talaromyces</taxon>
        <taxon>Talaromyces sect. Trachyspermi</taxon>
    </lineage>
</organism>
<comment type="caution">
    <text evidence="3">The sequence shown here is derived from an EMBL/GenBank/DDBJ whole genome shotgun (WGS) entry which is preliminary data.</text>
</comment>